<dbReference type="InterPro" id="IPR002068">
    <property type="entry name" value="A-crystallin/Hsp20_dom"/>
</dbReference>
<dbReference type="Proteomes" id="UP001177023">
    <property type="component" value="Unassembled WGS sequence"/>
</dbReference>
<dbReference type="PROSITE" id="PS01031">
    <property type="entry name" value="SHSP"/>
    <property type="match status" value="1"/>
</dbReference>
<evidence type="ECO:0000313" key="5">
    <source>
        <dbReference type="EMBL" id="CAJ0582609.1"/>
    </source>
</evidence>
<name>A0AA36DA86_9BILA</name>
<feature type="non-terminal residue" evidence="5">
    <location>
        <position position="1"/>
    </location>
</feature>
<protein>
    <recommendedName>
        <fullName evidence="4">SHSP domain-containing protein</fullName>
    </recommendedName>
</protein>
<dbReference type="InterPro" id="IPR055269">
    <property type="entry name" value="Alpha-crystallin/HSP_16"/>
</dbReference>
<dbReference type="InterPro" id="IPR001436">
    <property type="entry name" value="Alpha-crystallin/sHSP_animal"/>
</dbReference>
<dbReference type="GO" id="GO:0042026">
    <property type="term" value="P:protein refolding"/>
    <property type="evidence" value="ECO:0007669"/>
    <property type="project" value="TreeGrafter"/>
</dbReference>
<keyword evidence="1" id="KW-0479">Metal-binding</keyword>
<feature type="binding site" evidence="1">
    <location>
        <position position="88"/>
    </location>
    <ligand>
        <name>Zn(2+)</name>
        <dbReference type="ChEBI" id="CHEBI:29105"/>
        <label>1</label>
    </ligand>
</feature>
<dbReference type="PRINTS" id="PR00299">
    <property type="entry name" value="ACRYSTALLIN"/>
</dbReference>
<dbReference type="GO" id="GO:0005634">
    <property type="term" value="C:nucleus"/>
    <property type="evidence" value="ECO:0007669"/>
    <property type="project" value="TreeGrafter"/>
</dbReference>
<gene>
    <name evidence="5" type="ORF">MSPICULIGERA_LOCUS20739</name>
</gene>
<dbReference type="GO" id="GO:0036498">
    <property type="term" value="P:IRE1-mediated unfolded protein response"/>
    <property type="evidence" value="ECO:0007669"/>
    <property type="project" value="TreeGrafter"/>
</dbReference>
<evidence type="ECO:0000313" key="6">
    <source>
        <dbReference type="Proteomes" id="UP001177023"/>
    </source>
</evidence>
<dbReference type="GO" id="GO:0046872">
    <property type="term" value="F:metal ion binding"/>
    <property type="evidence" value="ECO:0007669"/>
    <property type="project" value="UniProtKB-KW"/>
</dbReference>
<dbReference type="PANTHER" id="PTHR45640">
    <property type="entry name" value="HEAT SHOCK PROTEIN HSP-12.2-RELATED"/>
    <property type="match status" value="1"/>
</dbReference>
<sequence>MALNSHFNYEIHDGHRHYDFRYPNAERKDEQQRVARQPYWANRQLEDRDDHVLNNNEKFMVSLAVGNFLPEDLKISLVGRRLTIEGRHDDRTDDHGMVSRSFKRSYLVPKDCDIDALKSHLADSGRLCITAPKLHLEETASSRSIPIQQAKNEEK</sequence>
<dbReference type="PANTHER" id="PTHR45640:SF32">
    <property type="entry name" value="STRESS-INDUCED PROTEIN 1"/>
    <property type="match status" value="1"/>
</dbReference>
<dbReference type="Gene3D" id="2.60.40.790">
    <property type="match status" value="1"/>
</dbReference>
<keyword evidence="6" id="KW-1185">Reference proteome</keyword>
<comment type="similarity">
    <text evidence="2 3">Belongs to the small heat shock protein (HSP20) family.</text>
</comment>
<comment type="caution">
    <text evidence="5">The sequence shown here is derived from an EMBL/GenBank/DDBJ whole genome shotgun (WGS) entry which is preliminary data.</text>
</comment>
<feature type="binding site" evidence="1">
    <location>
        <position position="95"/>
    </location>
    <ligand>
        <name>Zn(2+)</name>
        <dbReference type="ChEBI" id="CHEBI:29105"/>
        <label>1</label>
    </ligand>
</feature>
<accession>A0AA36DA86</accession>
<evidence type="ECO:0000256" key="2">
    <source>
        <dbReference type="PROSITE-ProRule" id="PRU00285"/>
    </source>
</evidence>
<dbReference type="GO" id="GO:0051082">
    <property type="term" value="F:unfolded protein binding"/>
    <property type="evidence" value="ECO:0007669"/>
    <property type="project" value="TreeGrafter"/>
</dbReference>
<proteinExistence type="inferred from homology"/>
<dbReference type="InterPro" id="IPR008978">
    <property type="entry name" value="HSP20-like_chaperone"/>
</dbReference>
<reference evidence="5" key="1">
    <citation type="submission" date="2023-06" db="EMBL/GenBank/DDBJ databases">
        <authorList>
            <person name="Delattre M."/>
        </authorList>
    </citation>
    <scope>NUCLEOTIDE SEQUENCE</scope>
    <source>
        <strain evidence="5">AF72</strain>
    </source>
</reference>
<dbReference type="CDD" id="cd06526">
    <property type="entry name" value="metazoan_ACD"/>
    <property type="match status" value="1"/>
</dbReference>
<dbReference type="Pfam" id="PF00011">
    <property type="entry name" value="HSP20"/>
    <property type="match status" value="1"/>
</dbReference>
<dbReference type="SUPFAM" id="SSF49764">
    <property type="entry name" value="HSP20-like chaperones"/>
    <property type="match status" value="1"/>
</dbReference>
<evidence type="ECO:0000256" key="3">
    <source>
        <dbReference type="RuleBase" id="RU003616"/>
    </source>
</evidence>
<feature type="domain" description="SHSP" evidence="4">
    <location>
        <begin position="41"/>
        <end position="150"/>
    </location>
</feature>
<organism evidence="5 6">
    <name type="scientific">Mesorhabditis spiculigera</name>
    <dbReference type="NCBI Taxonomy" id="96644"/>
    <lineage>
        <taxon>Eukaryota</taxon>
        <taxon>Metazoa</taxon>
        <taxon>Ecdysozoa</taxon>
        <taxon>Nematoda</taxon>
        <taxon>Chromadorea</taxon>
        <taxon>Rhabditida</taxon>
        <taxon>Rhabditina</taxon>
        <taxon>Rhabditomorpha</taxon>
        <taxon>Rhabditoidea</taxon>
        <taxon>Rhabditidae</taxon>
        <taxon>Mesorhabditinae</taxon>
        <taxon>Mesorhabditis</taxon>
    </lineage>
</organism>
<keyword evidence="1" id="KW-0862">Zinc</keyword>
<evidence type="ECO:0000259" key="4">
    <source>
        <dbReference type="PROSITE" id="PS01031"/>
    </source>
</evidence>
<evidence type="ECO:0000256" key="1">
    <source>
        <dbReference type="PIRSR" id="PIRSR036514-1"/>
    </source>
</evidence>
<dbReference type="GO" id="GO:0009408">
    <property type="term" value="P:response to heat"/>
    <property type="evidence" value="ECO:0007669"/>
    <property type="project" value="TreeGrafter"/>
</dbReference>
<dbReference type="GO" id="GO:0005737">
    <property type="term" value="C:cytoplasm"/>
    <property type="evidence" value="ECO:0007669"/>
    <property type="project" value="TreeGrafter"/>
</dbReference>
<dbReference type="AlphaFoldDB" id="A0AA36DA86"/>
<dbReference type="EMBL" id="CATQJA010002664">
    <property type="protein sequence ID" value="CAJ0582609.1"/>
    <property type="molecule type" value="Genomic_DNA"/>
</dbReference>
<dbReference type="PIRSF" id="PIRSF036514">
    <property type="entry name" value="Sm_HSP_B1"/>
    <property type="match status" value="1"/>
</dbReference>